<name>A0A1L7I783_9FLAO</name>
<feature type="domain" description="Pseudouridine synthase I TruA alpha/beta" evidence="8">
    <location>
        <begin position="8"/>
        <end position="103"/>
    </location>
</feature>
<keyword evidence="3 4" id="KW-0413">Isomerase</keyword>
<dbReference type="OrthoDB" id="9811823at2"/>
<evidence type="ECO:0000256" key="2">
    <source>
        <dbReference type="ARBA" id="ARBA00022694"/>
    </source>
</evidence>
<dbReference type="EMBL" id="CP016359">
    <property type="protein sequence ID" value="APU68962.1"/>
    <property type="molecule type" value="Genomic_DNA"/>
</dbReference>
<protein>
    <recommendedName>
        <fullName evidence="4">tRNA pseudouridine synthase A</fullName>
        <ecNumber evidence="4">5.4.99.12</ecNumber>
    </recommendedName>
    <alternativeName>
        <fullName evidence="4">tRNA pseudouridine(38-40) synthase</fullName>
    </alternativeName>
    <alternativeName>
        <fullName evidence="4">tRNA pseudouridylate synthase I</fullName>
    </alternativeName>
    <alternativeName>
        <fullName evidence="4">tRNA-uridine isomerase I</fullName>
    </alternativeName>
</protein>
<dbReference type="GO" id="GO:0003723">
    <property type="term" value="F:RNA binding"/>
    <property type="evidence" value="ECO:0007669"/>
    <property type="project" value="InterPro"/>
</dbReference>
<feature type="active site" description="Nucleophile" evidence="4 5">
    <location>
        <position position="51"/>
    </location>
</feature>
<dbReference type="Pfam" id="PF01416">
    <property type="entry name" value="PseudoU_synth_1"/>
    <property type="match status" value="2"/>
</dbReference>
<dbReference type="InterPro" id="IPR020097">
    <property type="entry name" value="PsdUridine_synth_TruA_a/b_dom"/>
</dbReference>
<dbReference type="PANTHER" id="PTHR11142:SF0">
    <property type="entry name" value="TRNA PSEUDOURIDINE SYNTHASE-LIKE 1"/>
    <property type="match status" value="1"/>
</dbReference>
<dbReference type="PIRSF" id="PIRSF001430">
    <property type="entry name" value="tRNA_psdUrid_synth"/>
    <property type="match status" value="1"/>
</dbReference>
<dbReference type="STRING" id="1229726.GRFL_2238"/>
<keyword evidence="10" id="KW-1185">Reference proteome</keyword>
<dbReference type="GO" id="GO:0016829">
    <property type="term" value="F:lyase activity"/>
    <property type="evidence" value="ECO:0007669"/>
    <property type="project" value="UniProtKB-KW"/>
</dbReference>
<dbReference type="AlphaFoldDB" id="A0A1L7I783"/>
<proteinExistence type="inferred from homology"/>
<dbReference type="InterPro" id="IPR020095">
    <property type="entry name" value="PsdUridine_synth_TruA_C"/>
</dbReference>
<evidence type="ECO:0000313" key="9">
    <source>
        <dbReference type="EMBL" id="APU68962.1"/>
    </source>
</evidence>
<dbReference type="InterPro" id="IPR001406">
    <property type="entry name" value="PsdUridine_synth_TruA"/>
</dbReference>
<evidence type="ECO:0000256" key="3">
    <source>
        <dbReference type="ARBA" id="ARBA00023235"/>
    </source>
</evidence>
<dbReference type="GO" id="GO:0031119">
    <property type="term" value="P:tRNA pseudouridine synthesis"/>
    <property type="evidence" value="ECO:0007669"/>
    <property type="project" value="UniProtKB-UniRule"/>
</dbReference>
<feature type="binding site" evidence="4 6">
    <location>
        <position position="109"/>
    </location>
    <ligand>
        <name>substrate</name>
    </ligand>
</feature>
<feature type="domain" description="Pseudouridine synthase I TruA alpha/beta" evidence="8">
    <location>
        <begin position="148"/>
        <end position="242"/>
    </location>
</feature>
<accession>A0A1L7I783</accession>
<evidence type="ECO:0000313" key="10">
    <source>
        <dbReference type="Proteomes" id="UP000186230"/>
    </source>
</evidence>
<comment type="subunit">
    <text evidence="4">Homodimer.</text>
</comment>
<dbReference type="InterPro" id="IPR020094">
    <property type="entry name" value="TruA/RsuA/RluB/E/F_N"/>
</dbReference>
<dbReference type="InterPro" id="IPR020103">
    <property type="entry name" value="PsdUridine_synth_cat_dom_sf"/>
</dbReference>
<dbReference type="Proteomes" id="UP000186230">
    <property type="component" value="Chromosome"/>
</dbReference>
<evidence type="ECO:0000256" key="4">
    <source>
        <dbReference type="HAMAP-Rule" id="MF_00171"/>
    </source>
</evidence>
<comment type="caution">
    <text evidence="4">Lacks conserved residue(s) required for the propagation of feature annotation.</text>
</comment>
<evidence type="ECO:0000256" key="7">
    <source>
        <dbReference type="RuleBase" id="RU003792"/>
    </source>
</evidence>
<organism evidence="9 10">
    <name type="scientific">Christiangramia flava JLT2011</name>
    <dbReference type="NCBI Taxonomy" id="1229726"/>
    <lineage>
        <taxon>Bacteria</taxon>
        <taxon>Pseudomonadati</taxon>
        <taxon>Bacteroidota</taxon>
        <taxon>Flavobacteriia</taxon>
        <taxon>Flavobacteriales</taxon>
        <taxon>Flavobacteriaceae</taxon>
        <taxon>Christiangramia</taxon>
    </lineage>
</organism>
<dbReference type="HAMAP" id="MF_00171">
    <property type="entry name" value="TruA"/>
    <property type="match status" value="1"/>
</dbReference>
<evidence type="ECO:0000256" key="1">
    <source>
        <dbReference type="ARBA" id="ARBA00009375"/>
    </source>
</evidence>
<dbReference type="FunFam" id="3.30.70.580:FF:000001">
    <property type="entry name" value="tRNA pseudouridine synthase A"/>
    <property type="match status" value="1"/>
</dbReference>
<comment type="similarity">
    <text evidence="1 4 7">Belongs to the tRNA pseudouridine synthase TruA family.</text>
</comment>
<dbReference type="SUPFAM" id="SSF55120">
    <property type="entry name" value="Pseudouridine synthase"/>
    <property type="match status" value="1"/>
</dbReference>
<dbReference type="NCBIfam" id="TIGR00071">
    <property type="entry name" value="hisT_truA"/>
    <property type="match status" value="1"/>
</dbReference>
<comment type="catalytic activity">
    <reaction evidence="4 7">
        <text>uridine(38/39/40) in tRNA = pseudouridine(38/39/40) in tRNA</text>
        <dbReference type="Rhea" id="RHEA:22376"/>
        <dbReference type="Rhea" id="RHEA-COMP:10085"/>
        <dbReference type="Rhea" id="RHEA-COMP:10087"/>
        <dbReference type="ChEBI" id="CHEBI:65314"/>
        <dbReference type="ChEBI" id="CHEBI:65315"/>
        <dbReference type="EC" id="5.4.99.12"/>
    </reaction>
</comment>
<dbReference type="CDD" id="cd02570">
    <property type="entry name" value="PseudoU_synth_EcTruA"/>
    <property type="match status" value="1"/>
</dbReference>
<evidence type="ECO:0000259" key="8">
    <source>
        <dbReference type="Pfam" id="PF01416"/>
    </source>
</evidence>
<reference evidence="9 10" key="1">
    <citation type="submission" date="2016-07" db="EMBL/GenBank/DDBJ databases">
        <title>Multi-omics approach to identify versatile polysaccharide utilization systems of a marine flavobacterium Gramella flava.</title>
        <authorList>
            <person name="Tang K."/>
        </authorList>
    </citation>
    <scope>NUCLEOTIDE SEQUENCE [LARGE SCALE GENOMIC DNA]</scope>
    <source>
        <strain evidence="9 10">JLT2011</strain>
    </source>
</reference>
<dbReference type="PANTHER" id="PTHR11142">
    <property type="entry name" value="PSEUDOURIDYLATE SYNTHASE"/>
    <property type="match status" value="1"/>
</dbReference>
<keyword evidence="2 4" id="KW-0819">tRNA processing</keyword>
<dbReference type="Gene3D" id="3.30.70.660">
    <property type="entry name" value="Pseudouridine synthase I, catalytic domain, C-terminal subdomain"/>
    <property type="match status" value="1"/>
</dbReference>
<gene>
    <name evidence="4" type="primary">truA</name>
    <name evidence="9" type="ORF">GRFL_2238</name>
</gene>
<dbReference type="GO" id="GO:0160147">
    <property type="term" value="F:tRNA pseudouridine(38-40) synthase activity"/>
    <property type="evidence" value="ECO:0007669"/>
    <property type="project" value="UniProtKB-EC"/>
</dbReference>
<evidence type="ECO:0000256" key="6">
    <source>
        <dbReference type="PIRSR" id="PIRSR001430-2"/>
    </source>
</evidence>
<comment type="function">
    <text evidence="4">Formation of pseudouridine at positions 38, 39 and 40 in the anticodon stem and loop of transfer RNAs.</text>
</comment>
<dbReference type="EC" id="5.4.99.12" evidence="4"/>
<dbReference type="Gene3D" id="3.30.70.580">
    <property type="entry name" value="Pseudouridine synthase I, catalytic domain, N-terminal subdomain"/>
    <property type="match status" value="1"/>
</dbReference>
<dbReference type="KEGG" id="gfl:GRFL_2238"/>
<sequence length="248" mass="28722">MRYFIELSYYGKHYHGWQIQPQSVSVQEVLQNQMRKILPGFSEVVGAGRTDAGVHAKQLFAHFDLTEEIDVAEMAYKLNCMLPDDIAIAEIFPVTEEAHARFDATSRSYEYHIIQEKDVFNRELAWFFKPELDLEKMNSAAAILKEYSDFQCFSRSRTDVRTYICQIFHAEWKKEKNKLVFHISADRFLRNMVRAIVGTLVEIGQRKLPVAAMHEIIKSKDRAKAGASVPAHGLYLTKIEYPETIRIN</sequence>
<evidence type="ECO:0000256" key="5">
    <source>
        <dbReference type="PIRSR" id="PIRSR001430-1"/>
    </source>
</evidence>
<keyword evidence="9" id="KW-0456">Lyase</keyword>
<dbReference type="RefSeq" id="WP_083644669.1">
    <property type="nucleotide sequence ID" value="NZ_CP016359.1"/>
</dbReference>